<keyword evidence="1" id="KW-0472">Membrane</keyword>
<gene>
    <name evidence="2" type="ORF">JN11_00161</name>
</gene>
<feature type="transmembrane region" description="Helical" evidence="1">
    <location>
        <begin position="114"/>
        <end position="132"/>
    </location>
</feature>
<accession>A0A562UF68</accession>
<dbReference type="EMBL" id="VLLI01000001">
    <property type="protein sequence ID" value="TWJ04452.1"/>
    <property type="molecule type" value="Genomic_DNA"/>
</dbReference>
<proteinExistence type="predicted"/>
<feature type="transmembrane region" description="Helical" evidence="1">
    <location>
        <begin position="72"/>
        <end position="93"/>
    </location>
</feature>
<keyword evidence="3" id="KW-1185">Reference proteome</keyword>
<dbReference type="OrthoDB" id="1132160at2"/>
<evidence type="ECO:0008006" key="4">
    <source>
        <dbReference type="Google" id="ProtNLM"/>
    </source>
</evidence>
<reference evidence="2 3" key="1">
    <citation type="submission" date="2019-07" db="EMBL/GenBank/DDBJ databases">
        <title>Genomic Encyclopedia of Archaeal and Bacterial Type Strains, Phase II (KMG-II): from individual species to whole genera.</title>
        <authorList>
            <person name="Goeker M."/>
        </authorList>
    </citation>
    <scope>NUCLEOTIDE SEQUENCE [LARGE SCALE GENOMIC DNA]</scope>
    <source>
        <strain evidence="2 3">ATCC BAA-1854</strain>
    </source>
</reference>
<name>A0A562UF68_9SPHI</name>
<dbReference type="Proteomes" id="UP000317010">
    <property type="component" value="Unassembled WGS sequence"/>
</dbReference>
<feature type="transmembrane region" description="Helical" evidence="1">
    <location>
        <begin position="6"/>
        <end position="23"/>
    </location>
</feature>
<evidence type="ECO:0000256" key="1">
    <source>
        <dbReference type="SAM" id="Phobius"/>
    </source>
</evidence>
<comment type="caution">
    <text evidence="2">The sequence shown here is derived from an EMBL/GenBank/DDBJ whole genome shotgun (WGS) entry which is preliminary data.</text>
</comment>
<feature type="transmembrane region" description="Helical" evidence="1">
    <location>
        <begin position="35"/>
        <end position="60"/>
    </location>
</feature>
<organism evidence="2 3">
    <name type="scientific">Mucilaginibacter frigoritolerans</name>
    <dbReference type="NCBI Taxonomy" id="652788"/>
    <lineage>
        <taxon>Bacteria</taxon>
        <taxon>Pseudomonadati</taxon>
        <taxon>Bacteroidota</taxon>
        <taxon>Sphingobacteriia</taxon>
        <taxon>Sphingobacteriales</taxon>
        <taxon>Sphingobacteriaceae</taxon>
        <taxon>Mucilaginibacter</taxon>
    </lineage>
</organism>
<dbReference type="AlphaFoldDB" id="A0A562UF68"/>
<keyword evidence="1" id="KW-0812">Transmembrane</keyword>
<sequence>MSRSIIVNLLRFILVIFIQVCLLKNINVYSLTTPYIYILFILLLPFETPNILLFPLAFVTGLIIDSFYDTPGLHAAACVLLAFVRILFISITVQKDGFDNEPEPTLSIMGFRWFFTYSLTLTLFHHFFLFNLEAFSISQFQYTLSRFLLSSVFTVFLILISGLLFFRRKERK</sequence>
<protein>
    <recommendedName>
        <fullName evidence="4">Rod shape-determining protein MreD</fullName>
    </recommendedName>
</protein>
<evidence type="ECO:0000313" key="3">
    <source>
        <dbReference type="Proteomes" id="UP000317010"/>
    </source>
</evidence>
<dbReference type="RefSeq" id="WP_144908687.1">
    <property type="nucleotide sequence ID" value="NZ_VLLI01000001.1"/>
</dbReference>
<evidence type="ECO:0000313" key="2">
    <source>
        <dbReference type="EMBL" id="TWJ04452.1"/>
    </source>
</evidence>
<keyword evidence="1" id="KW-1133">Transmembrane helix</keyword>
<feature type="transmembrane region" description="Helical" evidence="1">
    <location>
        <begin position="144"/>
        <end position="166"/>
    </location>
</feature>